<evidence type="ECO:0000256" key="1">
    <source>
        <dbReference type="ARBA" id="ARBA00001033"/>
    </source>
</evidence>
<evidence type="ECO:0000256" key="2">
    <source>
        <dbReference type="ARBA" id="ARBA00001946"/>
    </source>
</evidence>
<dbReference type="EC" id="3.1.3.25" evidence="5"/>
<keyword evidence="4 5" id="KW-0460">Magnesium</keyword>
<feature type="binding site" evidence="4">
    <location>
        <position position="210"/>
    </location>
    <ligand>
        <name>Mg(2+)</name>
        <dbReference type="ChEBI" id="CHEBI:18420"/>
        <label>1</label>
        <note>catalytic</note>
    </ligand>
</feature>
<feature type="binding site" evidence="4">
    <location>
        <position position="82"/>
    </location>
    <ligand>
        <name>Mg(2+)</name>
        <dbReference type="ChEBI" id="CHEBI:18420"/>
        <label>1</label>
        <note>catalytic</note>
    </ligand>
</feature>
<dbReference type="GO" id="GO:0008934">
    <property type="term" value="F:inositol monophosphate 1-phosphatase activity"/>
    <property type="evidence" value="ECO:0007669"/>
    <property type="project" value="InterPro"/>
</dbReference>
<comment type="catalytic activity">
    <reaction evidence="1 5">
        <text>a myo-inositol phosphate + H2O = myo-inositol + phosphate</text>
        <dbReference type="Rhea" id="RHEA:24056"/>
        <dbReference type="ChEBI" id="CHEBI:15377"/>
        <dbReference type="ChEBI" id="CHEBI:17268"/>
        <dbReference type="ChEBI" id="CHEBI:43474"/>
        <dbReference type="ChEBI" id="CHEBI:84139"/>
        <dbReference type="EC" id="3.1.3.25"/>
    </reaction>
</comment>
<dbReference type="PRINTS" id="PR01959">
    <property type="entry name" value="SBIMPHPHTASE"/>
</dbReference>
<protein>
    <recommendedName>
        <fullName evidence="5">Inositol-1-monophosphatase</fullName>
        <ecNumber evidence="5">3.1.3.25</ecNumber>
    </recommendedName>
</protein>
<reference evidence="6" key="2">
    <citation type="submission" date="2021-04" db="EMBL/GenBank/DDBJ databases">
        <authorList>
            <person name="Gilroy R."/>
        </authorList>
    </citation>
    <scope>NUCLEOTIDE SEQUENCE</scope>
    <source>
        <strain evidence="6">CHK195-9823</strain>
    </source>
</reference>
<dbReference type="CDD" id="cd01639">
    <property type="entry name" value="IMPase"/>
    <property type="match status" value="1"/>
</dbReference>
<dbReference type="SUPFAM" id="SSF56655">
    <property type="entry name" value="Carbohydrate phosphatase"/>
    <property type="match status" value="1"/>
</dbReference>
<dbReference type="Gene3D" id="3.30.540.10">
    <property type="entry name" value="Fructose-1,6-Bisphosphatase, subunit A, domain 1"/>
    <property type="match status" value="1"/>
</dbReference>
<dbReference type="Pfam" id="PF00459">
    <property type="entry name" value="Inositol_P"/>
    <property type="match status" value="1"/>
</dbReference>
<dbReference type="PRINTS" id="PR00377">
    <property type="entry name" value="IMPHPHTASES"/>
</dbReference>
<dbReference type="GO" id="GO:0046872">
    <property type="term" value="F:metal ion binding"/>
    <property type="evidence" value="ECO:0007669"/>
    <property type="project" value="UniProtKB-KW"/>
</dbReference>
<evidence type="ECO:0000256" key="5">
    <source>
        <dbReference type="RuleBase" id="RU364068"/>
    </source>
</evidence>
<sequence>MKMDVFSEAIKIVLEAGRQLTERKGIDDISEKGPTDYVTAVDVRVQKMIFEKLSQIDPDVQFLGEEKDNEEIDLQGKIWILDPVDGTTNLIHDFQHSVISLAYQEAGEVQFGIVYNPFSRELFSGKKGSGAFLNDRRISVSNVRSLSQSLISIGTAPGCREDADRAFARMRRIYDRCQDIRRVGTAALELAYVACGRLDGFYEGHLHIWDYGAGKLLVEEAGGIVLADQERVFASAPGIAEEFRCIAEEEENVL</sequence>
<keyword evidence="4 5" id="KW-0479">Metal-binding</keyword>
<dbReference type="AlphaFoldDB" id="A0A9D1PDJ0"/>
<keyword evidence="3 5" id="KW-0378">Hydrolase</keyword>
<comment type="similarity">
    <text evidence="5">Belongs to the inositol monophosphatase superfamily.</text>
</comment>
<accession>A0A9D1PDJ0</accession>
<dbReference type="Gene3D" id="3.40.190.80">
    <property type="match status" value="1"/>
</dbReference>
<dbReference type="GO" id="GO:0006020">
    <property type="term" value="P:inositol metabolic process"/>
    <property type="evidence" value="ECO:0007669"/>
    <property type="project" value="TreeGrafter"/>
</dbReference>
<evidence type="ECO:0000256" key="3">
    <source>
        <dbReference type="ARBA" id="ARBA00022801"/>
    </source>
</evidence>
<dbReference type="GO" id="GO:0007165">
    <property type="term" value="P:signal transduction"/>
    <property type="evidence" value="ECO:0007669"/>
    <property type="project" value="TreeGrafter"/>
</dbReference>
<dbReference type="EMBL" id="DXIQ01000052">
    <property type="protein sequence ID" value="HIV39011.1"/>
    <property type="molecule type" value="Genomic_DNA"/>
</dbReference>
<proteinExistence type="inferred from homology"/>
<dbReference type="InterPro" id="IPR022337">
    <property type="entry name" value="Inositol_monophosphatase_SuhB"/>
</dbReference>
<comment type="caution">
    <text evidence="6">The sequence shown here is derived from an EMBL/GenBank/DDBJ whole genome shotgun (WGS) entry which is preliminary data.</text>
</comment>
<feature type="binding site" evidence="4">
    <location>
        <position position="65"/>
    </location>
    <ligand>
        <name>Mg(2+)</name>
        <dbReference type="ChEBI" id="CHEBI:18420"/>
        <label>1</label>
        <note>catalytic</note>
    </ligand>
</feature>
<reference evidence="6" key="1">
    <citation type="journal article" date="2021" name="PeerJ">
        <title>Extensive microbial diversity within the chicken gut microbiome revealed by metagenomics and culture.</title>
        <authorList>
            <person name="Gilroy R."/>
            <person name="Ravi A."/>
            <person name="Getino M."/>
            <person name="Pursley I."/>
            <person name="Horton D.L."/>
            <person name="Alikhan N.F."/>
            <person name="Baker D."/>
            <person name="Gharbi K."/>
            <person name="Hall N."/>
            <person name="Watson M."/>
            <person name="Adriaenssens E.M."/>
            <person name="Foster-Nyarko E."/>
            <person name="Jarju S."/>
            <person name="Secka A."/>
            <person name="Antonio M."/>
            <person name="Oren A."/>
            <person name="Chaudhuri R.R."/>
            <person name="La Ragione R."/>
            <person name="Hildebrand F."/>
            <person name="Pallen M.J."/>
        </authorList>
    </citation>
    <scope>NUCLEOTIDE SEQUENCE</scope>
    <source>
        <strain evidence="6">CHK195-9823</strain>
    </source>
</reference>
<dbReference type="Proteomes" id="UP000886814">
    <property type="component" value="Unassembled WGS sequence"/>
</dbReference>
<name>A0A9D1PDJ0_9FIRM</name>
<evidence type="ECO:0000313" key="6">
    <source>
        <dbReference type="EMBL" id="HIV39011.1"/>
    </source>
</evidence>
<gene>
    <name evidence="6" type="ORF">H9747_08455</name>
</gene>
<evidence type="ECO:0000313" key="7">
    <source>
        <dbReference type="Proteomes" id="UP000886814"/>
    </source>
</evidence>
<organism evidence="6 7">
    <name type="scientific">Candidatus Blautia stercorigallinarum</name>
    <dbReference type="NCBI Taxonomy" id="2838501"/>
    <lineage>
        <taxon>Bacteria</taxon>
        <taxon>Bacillati</taxon>
        <taxon>Bacillota</taxon>
        <taxon>Clostridia</taxon>
        <taxon>Lachnospirales</taxon>
        <taxon>Lachnospiraceae</taxon>
        <taxon>Blautia</taxon>
    </lineage>
</organism>
<dbReference type="PANTHER" id="PTHR20854:SF4">
    <property type="entry name" value="INOSITOL-1-MONOPHOSPHATASE-RELATED"/>
    <property type="match status" value="1"/>
</dbReference>
<evidence type="ECO:0000256" key="4">
    <source>
        <dbReference type="PIRSR" id="PIRSR600760-2"/>
    </source>
</evidence>
<feature type="binding site" evidence="4">
    <location>
        <position position="85"/>
    </location>
    <ligand>
        <name>Mg(2+)</name>
        <dbReference type="ChEBI" id="CHEBI:18420"/>
        <label>1</label>
        <note>catalytic</note>
    </ligand>
</feature>
<dbReference type="PANTHER" id="PTHR20854">
    <property type="entry name" value="INOSITOL MONOPHOSPHATASE"/>
    <property type="match status" value="1"/>
</dbReference>
<comment type="cofactor">
    <cofactor evidence="2 4 5">
        <name>Mg(2+)</name>
        <dbReference type="ChEBI" id="CHEBI:18420"/>
    </cofactor>
</comment>
<dbReference type="InterPro" id="IPR033942">
    <property type="entry name" value="IMPase"/>
</dbReference>
<dbReference type="InterPro" id="IPR000760">
    <property type="entry name" value="Inositol_monophosphatase-like"/>
</dbReference>